<reference evidence="5" key="2">
    <citation type="submission" date="2025-08" db="UniProtKB">
        <authorList>
            <consortium name="RefSeq"/>
        </authorList>
    </citation>
    <scope>IDENTIFICATION</scope>
    <source>
        <tissue evidence="5">Leaf</tissue>
    </source>
</reference>
<dbReference type="PANTHER" id="PTHR42648:SF31">
    <property type="entry name" value="RNA-DIRECTED DNA POLYMERASE"/>
    <property type="match status" value="1"/>
</dbReference>
<evidence type="ECO:0000313" key="4">
    <source>
        <dbReference type="Proteomes" id="UP000189701"/>
    </source>
</evidence>
<evidence type="ECO:0000313" key="5">
    <source>
        <dbReference type="RefSeq" id="XP_009760003.1"/>
    </source>
</evidence>
<dbReference type="STRING" id="4096.A0A1U7V0T4"/>
<dbReference type="Gene3D" id="3.30.420.10">
    <property type="entry name" value="Ribonuclease H-like superfamily/Ribonuclease H"/>
    <property type="match status" value="1"/>
</dbReference>
<dbReference type="SUPFAM" id="SSF53098">
    <property type="entry name" value="Ribonuclease H-like"/>
    <property type="match status" value="1"/>
</dbReference>
<accession>A0A1U7V0T4</accession>
<dbReference type="RefSeq" id="XP_009760003.1">
    <property type="nucleotide sequence ID" value="XM_009761701.1"/>
</dbReference>
<organism evidence="4 5">
    <name type="scientific">Nicotiana sylvestris</name>
    <name type="common">Wood tobacco</name>
    <name type="synonym">South American tobacco</name>
    <dbReference type="NCBI Taxonomy" id="4096"/>
    <lineage>
        <taxon>Eukaryota</taxon>
        <taxon>Viridiplantae</taxon>
        <taxon>Streptophyta</taxon>
        <taxon>Embryophyta</taxon>
        <taxon>Tracheophyta</taxon>
        <taxon>Spermatophyta</taxon>
        <taxon>Magnoliopsida</taxon>
        <taxon>eudicotyledons</taxon>
        <taxon>Gunneridae</taxon>
        <taxon>Pentapetalae</taxon>
        <taxon>asterids</taxon>
        <taxon>lamiids</taxon>
        <taxon>Solanales</taxon>
        <taxon>Solanaceae</taxon>
        <taxon>Nicotianoideae</taxon>
        <taxon>Nicotianeae</taxon>
        <taxon>Nicotiana</taxon>
    </lineage>
</organism>
<gene>
    <name evidence="5" type="primary">LOC104212438</name>
</gene>
<sequence>MVSAHFAGRIATHSVLLKLALILQVSISDWIIDSGESNHMTSLKSLLFNIQPLIIPCLVSHSNGYKVKVTNSGSLTLFPNFTLHNVLYVPSFHYNLISVHKSVDRFNGIAQFTKVLCVLRGLSLKKPLALDKLDNGLYKLQAPMFRHDNCVSNSIFSSTCTVSGSSVVSSCNFALVVSNKIDIVWHFRLGHIPFSRMKGIPILSPCLSSKQSFPCPVCPLARKTRLSFPDNTIHSTAPFQLIHIDTWSLYHSSTSHLAKYFLTIVDDYPRATWTHLMGAKNNAFDLLKAFIVMVETHFNTHVQTVRSDNVFELGSSTIVTT</sequence>
<reference evidence="4" key="1">
    <citation type="journal article" date="2013" name="Genome Biol.">
        <title>Reference genomes and transcriptomes of Nicotiana sylvestris and Nicotiana tomentosiformis.</title>
        <authorList>
            <person name="Sierro N."/>
            <person name="Battey J.N."/>
            <person name="Ouadi S."/>
            <person name="Bovet L."/>
            <person name="Goepfert S."/>
            <person name="Bakaher N."/>
            <person name="Peitsch M.C."/>
            <person name="Ivanov N.V."/>
        </authorList>
    </citation>
    <scope>NUCLEOTIDE SEQUENCE [LARGE SCALE GENOMIC DNA]</scope>
</reference>
<dbReference type="InterPro" id="IPR054722">
    <property type="entry name" value="PolX-like_BBD"/>
</dbReference>
<feature type="domain" description="Retrovirus-related Pol polyprotein from transposon TNT 1-94-like beta-barrel" evidence="3">
    <location>
        <begin position="30"/>
        <end position="102"/>
    </location>
</feature>
<protein>
    <submittedName>
        <fullName evidence="5">Uncharacterized protein LOC104212438</fullName>
    </submittedName>
</protein>
<feature type="chain" id="PRO_5010579459" evidence="2">
    <location>
        <begin position="29"/>
        <end position="321"/>
    </location>
</feature>
<name>A0A1U7V0T4_NICSY</name>
<keyword evidence="1" id="KW-0645">Protease</keyword>
<dbReference type="InterPro" id="IPR039537">
    <property type="entry name" value="Retrotran_Ty1/copia-like"/>
</dbReference>
<dbReference type="InterPro" id="IPR012337">
    <property type="entry name" value="RNaseH-like_sf"/>
</dbReference>
<dbReference type="GO" id="GO:0006508">
    <property type="term" value="P:proteolysis"/>
    <property type="evidence" value="ECO:0007669"/>
    <property type="project" value="UniProtKB-KW"/>
</dbReference>
<dbReference type="InterPro" id="IPR036397">
    <property type="entry name" value="RNaseH_sf"/>
</dbReference>
<dbReference type="Proteomes" id="UP000189701">
    <property type="component" value="Unplaced"/>
</dbReference>
<keyword evidence="2" id="KW-0732">Signal</keyword>
<dbReference type="GO" id="GO:0003676">
    <property type="term" value="F:nucleic acid binding"/>
    <property type="evidence" value="ECO:0007669"/>
    <property type="project" value="InterPro"/>
</dbReference>
<dbReference type="GO" id="GO:0008233">
    <property type="term" value="F:peptidase activity"/>
    <property type="evidence" value="ECO:0007669"/>
    <property type="project" value="UniProtKB-KW"/>
</dbReference>
<dbReference type="eggNOG" id="KOG0017">
    <property type="taxonomic scope" value="Eukaryota"/>
</dbReference>
<feature type="signal peptide" evidence="2">
    <location>
        <begin position="1"/>
        <end position="28"/>
    </location>
</feature>
<proteinExistence type="predicted"/>
<evidence type="ECO:0000256" key="1">
    <source>
        <dbReference type="ARBA" id="ARBA00022670"/>
    </source>
</evidence>
<evidence type="ECO:0000259" key="3">
    <source>
        <dbReference type="Pfam" id="PF22936"/>
    </source>
</evidence>
<evidence type="ECO:0000256" key="2">
    <source>
        <dbReference type="SAM" id="SignalP"/>
    </source>
</evidence>
<dbReference type="PANTHER" id="PTHR42648">
    <property type="entry name" value="TRANSPOSASE, PUTATIVE-RELATED"/>
    <property type="match status" value="1"/>
</dbReference>
<keyword evidence="4" id="KW-1185">Reference proteome</keyword>
<keyword evidence="1" id="KW-0378">Hydrolase</keyword>
<dbReference type="AlphaFoldDB" id="A0A1U7V0T4"/>
<dbReference type="OrthoDB" id="1745225at2759"/>
<dbReference type="Pfam" id="PF22936">
    <property type="entry name" value="Pol_BBD"/>
    <property type="match status" value="1"/>
</dbReference>